<dbReference type="KEGG" id="srq:SR187_5915"/>
<accession>A0A2Z5U413</accession>
<sequence length="95" mass="10768">MKNLYSGQLAVEQISQASVELEQIEREFQVLSPDKVIWDANDLSKTPPWGDNISTDVKNLSDYYLTSSGDNIFTTFKNAFRDGLKENVPIEILNL</sequence>
<evidence type="ECO:0000313" key="2">
    <source>
        <dbReference type="Proteomes" id="UP000269331"/>
    </source>
</evidence>
<dbReference type="EMBL" id="AP018400">
    <property type="protein sequence ID" value="BBA92788.1"/>
    <property type="molecule type" value="Genomic_DNA"/>
</dbReference>
<dbReference type="Proteomes" id="UP000269331">
    <property type="component" value="Chromosome"/>
</dbReference>
<evidence type="ECO:0000313" key="1">
    <source>
        <dbReference type="EMBL" id="BBA92788.1"/>
    </source>
</evidence>
<name>A0A2Z5U413_9STRE</name>
<dbReference type="InterPro" id="IPR028185">
    <property type="entry name" value="Imm70"/>
</dbReference>
<reference evidence="1 2" key="1">
    <citation type="journal article" date="2018" name="Genome Biol. Evol.">
        <title>Complete Genome Sequence of Streptococcus ruminantium sp. nov. GUT-187T (=DSM 104980T =JCM 31869T), the Type Strain of S. ruminantium, and Comparison with Genome Sequences of Streptococcus suis Strains.</title>
        <authorList>
            <person name="Tohya M."/>
            <person name="Sekizaki T."/>
            <person name="Miyoshi-Akiyama T."/>
        </authorList>
    </citation>
    <scope>NUCLEOTIDE SEQUENCE [LARGE SCALE GENOMIC DNA]</scope>
    <source>
        <strain evidence="1 2">GUT187T</strain>
    </source>
</reference>
<proteinExistence type="predicted"/>
<organism evidence="1 2">
    <name type="scientific">Streptococcus ruminantium</name>
    <dbReference type="NCBI Taxonomy" id="1917441"/>
    <lineage>
        <taxon>Bacteria</taxon>
        <taxon>Bacillati</taxon>
        <taxon>Bacillota</taxon>
        <taxon>Bacilli</taxon>
        <taxon>Lactobacillales</taxon>
        <taxon>Streptococcaceae</taxon>
        <taxon>Streptococcus</taxon>
    </lineage>
</organism>
<dbReference type="Pfam" id="PF15601">
    <property type="entry name" value="Imm70"/>
    <property type="match status" value="1"/>
</dbReference>
<gene>
    <name evidence="1" type="ORF">SR187_5915</name>
</gene>
<dbReference type="AlphaFoldDB" id="A0A2Z5U413"/>
<protein>
    <submittedName>
        <fullName evidence="1">Uncharacterized protein</fullName>
    </submittedName>
</protein>